<proteinExistence type="predicted"/>
<keyword evidence="2" id="KW-1185">Reference proteome</keyword>
<dbReference type="Proteomes" id="UP001218218">
    <property type="component" value="Unassembled WGS sequence"/>
</dbReference>
<comment type="caution">
    <text evidence="1">The sequence shown here is derived from an EMBL/GenBank/DDBJ whole genome shotgun (WGS) entry which is preliminary data.</text>
</comment>
<evidence type="ECO:0000313" key="1">
    <source>
        <dbReference type="EMBL" id="KAJ7328978.1"/>
    </source>
</evidence>
<organism evidence="1 2">
    <name type="scientific">Mycena albidolilacea</name>
    <dbReference type="NCBI Taxonomy" id="1033008"/>
    <lineage>
        <taxon>Eukaryota</taxon>
        <taxon>Fungi</taxon>
        <taxon>Dikarya</taxon>
        <taxon>Basidiomycota</taxon>
        <taxon>Agaricomycotina</taxon>
        <taxon>Agaricomycetes</taxon>
        <taxon>Agaricomycetidae</taxon>
        <taxon>Agaricales</taxon>
        <taxon>Marasmiineae</taxon>
        <taxon>Mycenaceae</taxon>
        <taxon>Mycena</taxon>
    </lineage>
</organism>
<evidence type="ECO:0000313" key="2">
    <source>
        <dbReference type="Proteomes" id="UP001218218"/>
    </source>
</evidence>
<reference evidence="1" key="1">
    <citation type="submission" date="2023-03" db="EMBL/GenBank/DDBJ databases">
        <title>Massive genome expansion in bonnet fungi (Mycena s.s.) driven by repeated elements and novel gene families across ecological guilds.</title>
        <authorList>
            <consortium name="Lawrence Berkeley National Laboratory"/>
            <person name="Harder C.B."/>
            <person name="Miyauchi S."/>
            <person name="Viragh M."/>
            <person name="Kuo A."/>
            <person name="Thoen E."/>
            <person name="Andreopoulos B."/>
            <person name="Lu D."/>
            <person name="Skrede I."/>
            <person name="Drula E."/>
            <person name="Henrissat B."/>
            <person name="Morin E."/>
            <person name="Kohler A."/>
            <person name="Barry K."/>
            <person name="LaButti K."/>
            <person name="Morin E."/>
            <person name="Salamov A."/>
            <person name="Lipzen A."/>
            <person name="Mereny Z."/>
            <person name="Hegedus B."/>
            <person name="Baldrian P."/>
            <person name="Stursova M."/>
            <person name="Weitz H."/>
            <person name="Taylor A."/>
            <person name="Grigoriev I.V."/>
            <person name="Nagy L.G."/>
            <person name="Martin F."/>
            <person name="Kauserud H."/>
        </authorList>
    </citation>
    <scope>NUCLEOTIDE SEQUENCE</scope>
    <source>
        <strain evidence="1">CBHHK002</strain>
    </source>
</reference>
<accession>A0AAD6ZMS6</accession>
<protein>
    <submittedName>
        <fullName evidence="1">Uncharacterized protein</fullName>
    </submittedName>
</protein>
<gene>
    <name evidence="1" type="ORF">DFH08DRAFT_1023591</name>
</gene>
<name>A0AAD6ZMS6_9AGAR</name>
<dbReference type="AlphaFoldDB" id="A0AAD6ZMS6"/>
<sequence length="164" mass="18894">MFQPLQELLLESNLERNFVNAVMVPDPDMPDWKAPDVLWYPAKFVKCNKKAPPHEEYEFQWFECTDGAVYQSGHSILLPEVLRTFRRGRKFCEEIDEVDLTPTQVGKVCMPFYLLPDHPGHKNPQHAHIFDAAIPHAAEILATFDPAHPVISNFNQHSKAIERC</sequence>
<dbReference type="EMBL" id="JARIHO010000038">
    <property type="protein sequence ID" value="KAJ7328978.1"/>
    <property type="molecule type" value="Genomic_DNA"/>
</dbReference>